<dbReference type="PIRSF" id="PIRSF000726">
    <property type="entry name" value="Asp_kin"/>
    <property type="match status" value="1"/>
</dbReference>
<feature type="binding site" evidence="13">
    <location>
        <begin position="5"/>
        <end position="8"/>
    </location>
    <ligand>
        <name>ATP</name>
        <dbReference type="ChEBI" id="CHEBI:30616"/>
    </ligand>
</feature>
<dbReference type="Pfam" id="PF00696">
    <property type="entry name" value="AA_kinase"/>
    <property type="match status" value="1"/>
</dbReference>
<evidence type="ECO:0000256" key="8">
    <source>
        <dbReference type="ARBA" id="ARBA00022777"/>
    </source>
</evidence>
<evidence type="ECO:0000256" key="9">
    <source>
        <dbReference type="ARBA" id="ARBA00022840"/>
    </source>
</evidence>
<dbReference type="Proteomes" id="UP000183700">
    <property type="component" value="Unassembled WGS sequence"/>
</dbReference>
<dbReference type="AlphaFoldDB" id="A0A1L8SUQ9"/>
<dbReference type="CDD" id="cd04911">
    <property type="entry name" value="ACT_AKiii-YclM-BS_1"/>
    <property type="match status" value="1"/>
</dbReference>
<dbReference type="GO" id="GO:0009089">
    <property type="term" value="P:lysine biosynthetic process via diaminopimelate"/>
    <property type="evidence" value="ECO:0007669"/>
    <property type="project" value="UniProtKB-UniPathway"/>
</dbReference>
<dbReference type="UniPathway" id="UPA00050">
    <property type="reaction ID" value="UER00461"/>
</dbReference>
<dbReference type="FunFam" id="3.40.1160.10:FF:000027">
    <property type="entry name" value="Aspartokinase"/>
    <property type="match status" value="1"/>
</dbReference>
<comment type="catalytic activity">
    <reaction evidence="12 14">
        <text>L-aspartate + ATP = 4-phospho-L-aspartate + ADP</text>
        <dbReference type="Rhea" id="RHEA:23776"/>
        <dbReference type="ChEBI" id="CHEBI:29991"/>
        <dbReference type="ChEBI" id="CHEBI:30616"/>
        <dbReference type="ChEBI" id="CHEBI:57535"/>
        <dbReference type="ChEBI" id="CHEBI:456216"/>
        <dbReference type="EC" id="2.7.2.4"/>
    </reaction>
</comment>
<dbReference type="PANTHER" id="PTHR21499">
    <property type="entry name" value="ASPARTATE KINASE"/>
    <property type="match status" value="1"/>
</dbReference>
<comment type="pathway">
    <text evidence="2 15">Amino-acid biosynthesis; L-lysine biosynthesis via DAP pathway; (S)-tetrahydrodipicolinate from L-aspartate: step 1/4.</text>
</comment>
<evidence type="ECO:0000256" key="5">
    <source>
        <dbReference type="ARBA" id="ARBA00010122"/>
    </source>
</evidence>
<evidence type="ECO:0000256" key="4">
    <source>
        <dbReference type="ARBA" id="ARBA00005139"/>
    </source>
</evidence>
<dbReference type="Pfam" id="PF22468">
    <property type="entry name" value="ACT_9"/>
    <property type="match status" value="1"/>
</dbReference>
<dbReference type="STRING" id="319970.RV00_GL002545"/>
<dbReference type="InterPro" id="IPR002912">
    <property type="entry name" value="ACT_dom"/>
</dbReference>
<dbReference type="UniPathway" id="UPA00034">
    <property type="reaction ID" value="UER00015"/>
</dbReference>
<evidence type="ECO:0000256" key="14">
    <source>
        <dbReference type="RuleBase" id="RU003448"/>
    </source>
</evidence>
<dbReference type="PANTHER" id="PTHR21499:SF67">
    <property type="entry name" value="ASPARTOKINASE 3"/>
    <property type="match status" value="1"/>
</dbReference>
<dbReference type="InterPro" id="IPR001341">
    <property type="entry name" value="Asp_kinase"/>
</dbReference>
<evidence type="ECO:0000256" key="13">
    <source>
        <dbReference type="PIRSR" id="PIRSR000726-1"/>
    </source>
</evidence>
<dbReference type="InterPro" id="IPR036393">
    <property type="entry name" value="AceGlu_kinase-like_sf"/>
</dbReference>
<dbReference type="PROSITE" id="PS00324">
    <property type="entry name" value="ASPARTOKINASE"/>
    <property type="match status" value="1"/>
</dbReference>
<dbReference type="InterPro" id="IPR018042">
    <property type="entry name" value="Aspartate_kinase_CS"/>
</dbReference>
<evidence type="ECO:0000256" key="3">
    <source>
        <dbReference type="ARBA" id="ARBA00004986"/>
    </source>
</evidence>
<dbReference type="PROSITE" id="PS51671">
    <property type="entry name" value="ACT"/>
    <property type="match status" value="1"/>
</dbReference>
<evidence type="ECO:0000256" key="12">
    <source>
        <dbReference type="ARBA" id="ARBA00047872"/>
    </source>
</evidence>
<dbReference type="NCBIfam" id="NF006540">
    <property type="entry name" value="PRK09034.1"/>
    <property type="match status" value="1"/>
</dbReference>
<evidence type="ECO:0000259" key="16">
    <source>
        <dbReference type="PROSITE" id="PS51671"/>
    </source>
</evidence>
<dbReference type="EC" id="2.7.2.4" evidence="14"/>
<keyword evidence="8 14" id="KW-0418">Kinase</keyword>
<dbReference type="InterPro" id="IPR001048">
    <property type="entry name" value="Asp/Glu/Uridylate_kinase"/>
</dbReference>
<protein>
    <recommendedName>
        <fullName evidence="14">Aspartokinase</fullName>
        <ecNumber evidence="14">2.7.2.4</ecNumber>
    </recommendedName>
</protein>
<keyword evidence="10" id="KW-0220">Diaminopimelate biosynthesis</keyword>
<feature type="binding site" evidence="13">
    <location>
        <position position="120"/>
    </location>
    <ligand>
        <name>substrate</name>
    </ligand>
</feature>
<dbReference type="InterPro" id="IPR035804">
    <property type="entry name" value="AKIII_YclM_N"/>
</dbReference>
<dbReference type="Gene3D" id="3.30.2130.10">
    <property type="entry name" value="VC0802-like"/>
    <property type="match status" value="1"/>
</dbReference>
<evidence type="ECO:0000256" key="11">
    <source>
        <dbReference type="ARBA" id="ARBA00023154"/>
    </source>
</evidence>
<dbReference type="SUPFAM" id="SSF55021">
    <property type="entry name" value="ACT-like"/>
    <property type="match status" value="2"/>
</dbReference>
<evidence type="ECO:0000313" key="18">
    <source>
        <dbReference type="Proteomes" id="UP000183700"/>
    </source>
</evidence>
<dbReference type="GO" id="GO:0004072">
    <property type="term" value="F:aspartate kinase activity"/>
    <property type="evidence" value="ECO:0007669"/>
    <property type="project" value="UniProtKB-EC"/>
</dbReference>
<dbReference type="CDD" id="cd04916">
    <property type="entry name" value="ACT_AKiii-YclM-BS_2"/>
    <property type="match status" value="1"/>
</dbReference>
<dbReference type="Gene3D" id="3.40.1160.10">
    <property type="entry name" value="Acetylglutamate kinase-like"/>
    <property type="match status" value="1"/>
</dbReference>
<comment type="pathway">
    <text evidence="3 15">Amino-acid biosynthesis; L-methionine biosynthesis via de novo pathway; L-homoserine from L-aspartate: step 1/3.</text>
</comment>
<gene>
    <name evidence="17" type="ORF">RV00_GL002545</name>
</gene>
<dbReference type="NCBIfam" id="TIGR00657">
    <property type="entry name" value="asp_kinases"/>
    <property type="match status" value="1"/>
</dbReference>
<evidence type="ECO:0000256" key="7">
    <source>
        <dbReference type="ARBA" id="ARBA00022741"/>
    </source>
</evidence>
<evidence type="ECO:0000256" key="1">
    <source>
        <dbReference type="ARBA" id="ARBA00003121"/>
    </source>
</evidence>
<evidence type="ECO:0000256" key="6">
    <source>
        <dbReference type="ARBA" id="ARBA00022679"/>
    </source>
</evidence>
<accession>A0A1L8SUQ9</accession>
<evidence type="ECO:0000256" key="2">
    <source>
        <dbReference type="ARBA" id="ARBA00004766"/>
    </source>
</evidence>
<evidence type="ECO:0000313" key="17">
    <source>
        <dbReference type="EMBL" id="OJG35791.1"/>
    </source>
</evidence>
<keyword evidence="18" id="KW-1185">Reference proteome</keyword>
<dbReference type="FunFam" id="3.30.2130.10:FF:000001">
    <property type="entry name" value="Bifunctional aspartokinase/homoserine dehydrogenase"/>
    <property type="match status" value="1"/>
</dbReference>
<sequence>MKVIKFGGSSVASAEQLKKVLAIVTADNSRRFVVVSAPGKRNNKDKKVTDLLIQFYNAVLYKQPAEEVIRKIVSRYTEIATEFQVEESIEKPFYAELKALQENFDETDPYALDSFLASGENLNAQLIAACFQKSGVNARYINPKELGILVSNEPQNARILEKSYEKMYQWRDSEEILIIPGFFGYTEDGHVCTFSRGGSDITGSIVAAGMQVDLYENFTDVDGIYAASPKYIHEPELIEYATYREIRELTYAGFTVFHDEALMPSYKAKIPVIIKNTNNPECQGTLIQKSFENKSRNEVVGVASDDGFCGITVGKYLLNREVGIVRRILQILEDLHIGFEHMPSGIDDISIILRERQLTRDTEAALMKRIEEEIQPDHLSIEHGLSVVALVGEGMRERPGTTSDSTAALARKNVNLRMISQGADERSIIFTIRSEQERLAVRSLYYTFFD</sequence>
<comment type="caution">
    <text evidence="17">The sequence shown here is derived from an EMBL/GenBank/DDBJ whole genome shotgun (WGS) entry which is preliminary data.</text>
</comment>
<keyword evidence="6 14" id="KW-0808">Transferase</keyword>
<dbReference type="GO" id="GO:0005524">
    <property type="term" value="F:ATP binding"/>
    <property type="evidence" value="ECO:0007669"/>
    <property type="project" value="UniProtKB-KW"/>
</dbReference>
<evidence type="ECO:0000256" key="10">
    <source>
        <dbReference type="ARBA" id="ARBA00022915"/>
    </source>
</evidence>
<feature type="domain" description="ACT" evidence="16">
    <location>
        <begin position="390"/>
        <end position="450"/>
    </location>
</feature>
<dbReference type="GO" id="GO:0009088">
    <property type="term" value="P:threonine biosynthetic process"/>
    <property type="evidence" value="ECO:0007669"/>
    <property type="project" value="UniProtKB-UniPathway"/>
</dbReference>
<dbReference type="EMBL" id="JXKM01000005">
    <property type="protein sequence ID" value="OJG35791.1"/>
    <property type="molecule type" value="Genomic_DNA"/>
</dbReference>
<evidence type="ECO:0000256" key="15">
    <source>
        <dbReference type="RuleBase" id="RU004249"/>
    </source>
</evidence>
<dbReference type="CDD" id="cd04245">
    <property type="entry name" value="AAK_AKiii-YclM-BS"/>
    <property type="match status" value="1"/>
</dbReference>
<dbReference type="InterPro" id="IPR045865">
    <property type="entry name" value="ACT-like_dom_sf"/>
</dbReference>
<dbReference type="SUPFAM" id="SSF53633">
    <property type="entry name" value="Carbamate kinase-like"/>
    <property type="match status" value="1"/>
</dbReference>
<dbReference type="UniPathway" id="UPA00051">
    <property type="reaction ID" value="UER00462"/>
</dbReference>
<keyword evidence="9 13" id="KW-0067">ATP-binding</keyword>
<dbReference type="GO" id="GO:0019877">
    <property type="term" value="P:diaminopimelate biosynthetic process"/>
    <property type="evidence" value="ECO:0007669"/>
    <property type="project" value="UniProtKB-KW"/>
</dbReference>
<dbReference type="GO" id="GO:0005829">
    <property type="term" value="C:cytosol"/>
    <property type="evidence" value="ECO:0007669"/>
    <property type="project" value="TreeGrafter"/>
</dbReference>
<feature type="binding site" evidence="13">
    <location>
        <begin position="219"/>
        <end position="220"/>
    </location>
    <ligand>
        <name>ATP</name>
        <dbReference type="ChEBI" id="CHEBI:30616"/>
    </ligand>
</feature>
<feature type="binding site" evidence="13">
    <location>
        <position position="49"/>
    </location>
    <ligand>
        <name>substrate</name>
    </ligand>
</feature>
<keyword evidence="15" id="KW-0028">Amino-acid biosynthesis</keyword>
<comment type="function">
    <text evidence="1">Catalyzes the phosphorylation of the beta-carboxyl group of aspartic acid with ATP to yield 4-phospho-L-aspartate, which is involved in the branched biosynthetic pathway leading to the biosynthesis of amino acids threonine, isoleucine and methionine.</text>
</comment>
<reference evidence="17 18" key="1">
    <citation type="submission" date="2014-12" db="EMBL/GenBank/DDBJ databases">
        <title>Draft genome sequences of 29 type strains of Enterococci.</title>
        <authorList>
            <person name="Zhong Z."/>
            <person name="Sun Z."/>
            <person name="Liu W."/>
            <person name="Zhang W."/>
            <person name="Zhang H."/>
        </authorList>
    </citation>
    <scope>NUCLEOTIDE SEQUENCE [LARGE SCALE GENOMIC DNA]</scope>
    <source>
        <strain evidence="17 18">DSM 22802</strain>
    </source>
</reference>
<dbReference type="InterPro" id="IPR005260">
    <property type="entry name" value="Asp_kin_monofn"/>
</dbReference>
<dbReference type="RefSeq" id="WP_071862337.1">
    <property type="nucleotide sequence ID" value="NZ_JBHLVS010000001.1"/>
</dbReference>
<comment type="pathway">
    <text evidence="4 15">Amino-acid biosynthesis; L-threonine biosynthesis; L-threonine from L-aspartate: step 1/5.</text>
</comment>
<dbReference type="InterPro" id="IPR054352">
    <property type="entry name" value="ACT_Aspartokinase"/>
</dbReference>
<dbReference type="OrthoDB" id="9799110at2"/>
<keyword evidence="7 13" id="KW-0547">Nucleotide-binding</keyword>
<dbReference type="GO" id="GO:0009090">
    <property type="term" value="P:homoserine biosynthetic process"/>
    <property type="evidence" value="ECO:0007669"/>
    <property type="project" value="TreeGrafter"/>
</dbReference>
<feature type="binding site" evidence="13">
    <location>
        <position position="225"/>
    </location>
    <ligand>
        <name>ATP</name>
        <dbReference type="ChEBI" id="CHEBI:30616"/>
    </ligand>
</feature>
<proteinExistence type="inferred from homology"/>
<keyword evidence="11" id="KW-0457">Lysine biosynthesis</keyword>
<comment type="similarity">
    <text evidence="5 14">Belongs to the aspartokinase family.</text>
</comment>
<name>A0A1L8SUQ9_9ENTE</name>
<organism evidence="17 18">
    <name type="scientific">Enterococcus devriesei</name>
    <dbReference type="NCBI Taxonomy" id="319970"/>
    <lineage>
        <taxon>Bacteria</taxon>
        <taxon>Bacillati</taxon>
        <taxon>Bacillota</taxon>
        <taxon>Bacilli</taxon>
        <taxon>Lactobacillales</taxon>
        <taxon>Enterococcaceae</taxon>
        <taxon>Enterococcus</taxon>
    </lineage>
</organism>